<protein>
    <recommendedName>
        <fullName evidence="3">Large ribosomal subunit protein bL31B</fullName>
    </recommendedName>
</protein>
<dbReference type="EMBL" id="PFBK01000007">
    <property type="protein sequence ID" value="PIR83799.1"/>
    <property type="molecule type" value="Genomic_DNA"/>
</dbReference>
<dbReference type="PROSITE" id="PS01143">
    <property type="entry name" value="RIBOSOMAL_L31"/>
    <property type="match status" value="1"/>
</dbReference>
<dbReference type="NCBIfam" id="NF002462">
    <property type="entry name" value="PRK01678.1"/>
    <property type="match status" value="1"/>
</dbReference>
<keyword evidence="1 3" id="KW-0689">Ribosomal protein</keyword>
<gene>
    <name evidence="3" type="primary">rpmE2</name>
    <name evidence="4" type="ORF">COU18_02330</name>
</gene>
<comment type="similarity">
    <text evidence="3">Belongs to the bacterial ribosomal protein bL31 family. Type B subfamily.</text>
</comment>
<proteinExistence type="inferred from homology"/>
<dbReference type="Pfam" id="PF01197">
    <property type="entry name" value="Ribosomal_L31"/>
    <property type="match status" value="1"/>
</dbReference>
<dbReference type="InterPro" id="IPR042105">
    <property type="entry name" value="Ribosomal_bL31_sf"/>
</dbReference>
<evidence type="ECO:0000256" key="2">
    <source>
        <dbReference type="ARBA" id="ARBA00023274"/>
    </source>
</evidence>
<dbReference type="PRINTS" id="PR01249">
    <property type="entry name" value="RIBOSOMALL31"/>
</dbReference>
<accession>A0A2H0UBL1</accession>
<sequence>MKKDIHPADYRQVIFDDSTSGKRFLIASTVKTEKTDKWEDGKEYPVYEVEISSASHPFYTGQAKVIDTAGRVDKFKKRMAAAKPTASKAKK</sequence>
<dbReference type="NCBIfam" id="TIGR00105">
    <property type="entry name" value="L31"/>
    <property type="match status" value="1"/>
</dbReference>
<organism evidence="4 5">
    <name type="scientific">Candidatus Kaiserbacteria bacterium CG10_big_fil_rev_8_21_14_0_10_51_14</name>
    <dbReference type="NCBI Taxonomy" id="1974610"/>
    <lineage>
        <taxon>Bacteria</taxon>
        <taxon>Candidatus Kaiseribacteriota</taxon>
    </lineage>
</organism>
<evidence type="ECO:0000313" key="4">
    <source>
        <dbReference type="EMBL" id="PIR83799.1"/>
    </source>
</evidence>
<dbReference type="SUPFAM" id="SSF143800">
    <property type="entry name" value="L28p-like"/>
    <property type="match status" value="1"/>
</dbReference>
<dbReference type="AlphaFoldDB" id="A0A2H0UBL1"/>
<dbReference type="PANTHER" id="PTHR33280:SF1">
    <property type="entry name" value="LARGE RIBOSOMAL SUBUNIT PROTEIN BL31C"/>
    <property type="match status" value="1"/>
</dbReference>
<evidence type="ECO:0000313" key="5">
    <source>
        <dbReference type="Proteomes" id="UP000231192"/>
    </source>
</evidence>
<dbReference type="GO" id="GO:0006412">
    <property type="term" value="P:translation"/>
    <property type="evidence" value="ECO:0007669"/>
    <property type="project" value="UniProtKB-UniRule"/>
</dbReference>
<keyword evidence="2 3" id="KW-0687">Ribonucleoprotein</keyword>
<evidence type="ECO:0000256" key="3">
    <source>
        <dbReference type="HAMAP-Rule" id="MF_00502"/>
    </source>
</evidence>
<dbReference type="HAMAP" id="MF_00502">
    <property type="entry name" value="Ribosomal_bL31_2"/>
    <property type="match status" value="1"/>
</dbReference>
<name>A0A2H0UBL1_9BACT</name>
<dbReference type="Gene3D" id="4.10.830.30">
    <property type="entry name" value="Ribosomal protein L31"/>
    <property type="match status" value="1"/>
</dbReference>
<dbReference type="InterPro" id="IPR027493">
    <property type="entry name" value="Ribosomal_bL31_B"/>
</dbReference>
<dbReference type="GO" id="GO:0003735">
    <property type="term" value="F:structural constituent of ribosome"/>
    <property type="evidence" value="ECO:0007669"/>
    <property type="project" value="InterPro"/>
</dbReference>
<dbReference type="GO" id="GO:1990904">
    <property type="term" value="C:ribonucleoprotein complex"/>
    <property type="evidence" value="ECO:0007669"/>
    <property type="project" value="UniProtKB-KW"/>
</dbReference>
<comment type="caution">
    <text evidence="4">The sequence shown here is derived from an EMBL/GenBank/DDBJ whole genome shotgun (WGS) entry which is preliminary data.</text>
</comment>
<dbReference type="GO" id="GO:0005840">
    <property type="term" value="C:ribosome"/>
    <property type="evidence" value="ECO:0007669"/>
    <property type="project" value="UniProtKB-KW"/>
</dbReference>
<dbReference type="PANTHER" id="PTHR33280">
    <property type="entry name" value="50S RIBOSOMAL PROTEIN L31, CHLOROPLASTIC"/>
    <property type="match status" value="1"/>
</dbReference>
<evidence type="ECO:0000256" key="1">
    <source>
        <dbReference type="ARBA" id="ARBA00022980"/>
    </source>
</evidence>
<comment type="subunit">
    <text evidence="3">Part of the 50S ribosomal subunit.</text>
</comment>
<dbReference type="InterPro" id="IPR034704">
    <property type="entry name" value="Ribosomal_bL28/bL31-like_sf"/>
</dbReference>
<dbReference type="InterPro" id="IPR002150">
    <property type="entry name" value="Ribosomal_bL31"/>
</dbReference>
<dbReference type="Proteomes" id="UP000231192">
    <property type="component" value="Unassembled WGS sequence"/>
</dbReference>
<reference evidence="5" key="1">
    <citation type="submission" date="2017-09" db="EMBL/GenBank/DDBJ databases">
        <title>Depth-based differentiation of microbial function through sediment-hosted aquifers and enrichment of novel symbionts in the deep terrestrial subsurface.</title>
        <authorList>
            <person name="Probst A.J."/>
            <person name="Ladd B."/>
            <person name="Jarett J.K."/>
            <person name="Geller-Mcgrath D.E."/>
            <person name="Sieber C.M.K."/>
            <person name="Emerson J.B."/>
            <person name="Anantharaman K."/>
            <person name="Thomas B.C."/>
            <person name="Malmstrom R."/>
            <person name="Stieglmeier M."/>
            <person name="Klingl A."/>
            <person name="Woyke T."/>
            <person name="Ryan C.M."/>
            <person name="Banfield J.F."/>
        </authorList>
    </citation>
    <scope>NUCLEOTIDE SEQUENCE [LARGE SCALE GENOMIC DNA]</scope>
</reference>